<protein>
    <recommendedName>
        <fullName evidence="3">F-box domain-containing protein</fullName>
    </recommendedName>
</protein>
<comment type="caution">
    <text evidence="1">The sequence shown here is derived from an EMBL/GenBank/DDBJ whole genome shotgun (WGS) entry which is preliminary data.</text>
</comment>
<dbReference type="Gene3D" id="1.20.1280.50">
    <property type="match status" value="1"/>
</dbReference>
<accession>A0A8S0WIP3</accession>
<evidence type="ECO:0008006" key="3">
    <source>
        <dbReference type="Google" id="ProtNLM"/>
    </source>
</evidence>
<keyword evidence="2" id="KW-1185">Reference proteome</keyword>
<evidence type="ECO:0000313" key="2">
    <source>
        <dbReference type="Proteomes" id="UP000467700"/>
    </source>
</evidence>
<dbReference type="OrthoDB" id="2269034at2759"/>
<dbReference type="Gene3D" id="3.80.10.10">
    <property type="entry name" value="Ribonuclease Inhibitor"/>
    <property type="match status" value="1"/>
</dbReference>
<dbReference type="Proteomes" id="UP000467700">
    <property type="component" value="Unassembled WGS sequence"/>
</dbReference>
<reference evidence="1 2" key="1">
    <citation type="submission" date="2020-01" db="EMBL/GenBank/DDBJ databases">
        <authorList>
            <person name="Gupta K D."/>
        </authorList>
    </citation>
    <scope>NUCLEOTIDE SEQUENCE [LARGE SCALE GENOMIC DNA]</scope>
</reference>
<sequence length="506" mass="56849">MEEGTPPCPCCLKVKPLDERIAETRAFLQHLEAHRAALMSGANTFQDLLTALFPAEISSRILSSCVDEEEVEMSVPLALSAVSKRWRAIAHTTPSLWTSIRVRSGFYGRQDMYEEMLRDWLPRSAPQLLSISLRIEDTDDDDALKSQYRPILDVLNQHCNRWGKLSIEMPLRILGLFKTKFHDGPPLHSLSISPPDEYDDNDDVNQFGKFDLGATLPAPEIVLISCKVSRIHINWANVTSVSVSGPQVHECVALFAAAPQLRECKLTRVRDGANTTNVDPIVHQQLRNLTVQMSADSISPFFDNLAFPSLEFLKYHAFNQPLTSLSSFLACSSCPLKSLSIGENETADHRDELFEILWTLPSLEELERIGASSFEDFFELLASGEEYSHERRFLPSLTKLFLDNTAGLQGFSWRDASMAVNARTSPYRSEHGHAFLKEFRWDMYVPEGEDGYYIDEGSLQVFERLIAGGVAINLSNGWQTDGKPEDMIVYSRAFYEAANSEPASNA</sequence>
<evidence type="ECO:0000313" key="1">
    <source>
        <dbReference type="EMBL" id="CAA7270620.1"/>
    </source>
</evidence>
<dbReference type="InterPro" id="IPR032675">
    <property type="entry name" value="LRR_dom_sf"/>
</dbReference>
<dbReference type="EMBL" id="CACVBS010000092">
    <property type="protein sequence ID" value="CAA7270620.1"/>
    <property type="molecule type" value="Genomic_DNA"/>
</dbReference>
<dbReference type="SUPFAM" id="SSF81383">
    <property type="entry name" value="F-box domain"/>
    <property type="match status" value="1"/>
</dbReference>
<organism evidence="1 2">
    <name type="scientific">Cyclocybe aegerita</name>
    <name type="common">Black poplar mushroom</name>
    <name type="synonym">Agrocybe aegerita</name>
    <dbReference type="NCBI Taxonomy" id="1973307"/>
    <lineage>
        <taxon>Eukaryota</taxon>
        <taxon>Fungi</taxon>
        <taxon>Dikarya</taxon>
        <taxon>Basidiomycota</taxon>
        <taxon>Agaricomycotina</taxon>
        <taxon>Agaricomycetes</taxon>
        <taxon>Agaricomycetidae</taxon>
        <taxon>Agaricales</taxon>
        <taxon>Agaricineae</taxon>
        <taxon>Bolbitiaceae</taxon>
        <taxon>Cyclocybe</taxon>
    </lineage>
</organism>
<dbReference type="InterPro" id="IPR036047">
    <property type="entry name" value="F-box-like_dom_sf"/>
</dbReference>
<name>A0A8S0WIP3_CYCAE</name>
<gene>
    <name evidence="1" type="ORF">AAE3_LOCUS12859</name>
</gene>
<dbReference type="AlphaFoldDB" id="A0A8S0WIP3"/>
<proteinExistence type="predicted"/>